<evidence type="ECO:0000256" key="2">
    <source>
        <dbReference type="ARBA" id="ARBA00023015"/>
    </source>
</evidence>
<dbReference type="SUPFAM" id="SSF53850">
    <property type="entry name" value="Periplasmic binding protein-like II"/>
    <property type="match status" value="1"/>
</dbReference>
<reference evidence="6" key="1">
    <citation type="submission" date="2020-10" db="EMBL/GenBank/DDBJ databases">
        <authorList>
            <person name="Gilroy R."/>
        </authorList>
    </citation>
    <scope>NUCLEOTIDE SEQUENCE</scope>
    <source>
        <strain evidence="6">CHK123-3438</strain>
    </source>
</reference>
<dbReference type="CDD" id="cd08414">
    <property type="entry name" value="PBP2_LTTR_aromatics_like"/>
    <property type="match status" value="1"/>
</dbReference>
<keyword evidence="3" id="KW-0238">DNA-binding</keyword>
<evidence type="ECO:0000313" key="7">
    <source>
        <dbReference type="Proteomes" id="UP000886860"/>
    </source>
</evidence>
<dbReference type="InterPro" id="IPR000847">
    <property type="entry name" value="LysR_HTH_N"/>
</dbReference>
<dbReference type="GO" id="GO:0003700">
    <property type="term" value="F:DNA-binding transcription factor activity"/>
    <property type="evidence" value="ECO:0007669"/>
    <property type="project" value="InterPro"/>
</dbReference>
<dbReference type="EMBL" id="DVKS01000123">
    <property type="protein sequence ID" value="HIT41876.1"/>
    <property type="molecule type" value="Genomic_DNA"/>
</dbReference>
<evidence type="ECO:0000313" key="6">
    <source>
        <dbReference type="EMBL" id="HIT41876.1"/>
    </source>
</evidence>
<dbReference type="InterPro" id="IPR036388">
    <property type="entry name" value="WH-like_DNA-bd_sf"/>
</dbReference>
<proteinExistence type="inferred from homology"/>
<organism evidence="6 7">
    <name type="scientific">Candidatus Caccovicinus merdipullorum</name>
    <dbReference type="NCBI Taxonomy" id="2840724"/>
    <lineage>
        <taxon>Bacteria</taxon>
        <taxon>Bacillati</taxon>
        <taxon>Bacillota</taxon>
        <taxon>Clostridia</taxon>
        <taxon>Eubacteriales</taxon>
        <taxon>Candidatus Caccovicinus</taxon>
    </lineage>
</organism>
<dbReference type="SUPFAM" id="SSF46785">
    <property type="entry name" value="Winged helix' DNA-binding domain"/>
    <property type="match status" value="1"/>
</dbReference>
<dbReference type="GO" id="GO:0032993">
    <property type="term" value="C:protein-DNA complex"/>
    <property type="evidence" value="ECO:0007669"/>
    <property type="project" value="TreeGrafter"/>
</dbReference>
<dbReference type="Pfam" id="PF03466">
    <property type="entry name" value="LysR_substrate"/>
    <property type="match status" value="1"/>
</dbReference>
<comment type="similarity">
    <text evidence="1">Belongs to the LysR transcriptional regulatory family.</text>
</comment>
<dbReference type="GO" id="GO:0003677">
    <property type="term" value="F:DNA binding"/>
    <property type="evidence" value="ECO:0007669"/>
    <property type="project" value="UniProtKB-KW"/>
</dbReference>
<dbReference type="PROSITE" id="PS50931">
    <property type="entry name" value="HTH_LYSR"/>
    <property type="match status" value="1"/>
</dbReference>
<evidence type="ECO:0000259" key="5">
    <source>
        <dbReference type="PROSITE" id="PS50931"/>
    </source>
</evidence>
<evidence type="ECO:0000256" key="3">
    <source>
        <dbReference type="ARBA" id="ARBA00023125"/>
    </source>
</evidence>
<dbReference type="InterPro" id="IPR005119">
    <property type="entry name" value="LysR_subst-bd"/>
</dbReference>
<feature type="domain" description="HTH lysR-type" evidence="5">
    <location>
        <begin position="1"/>
        <end position="58"/>
    </location>
</feature>
<gene>
    <name evidence="6" type="ORF">IAB60_07260</name>
</gene>
<protein>
    <submittedName>
        <fullName evidence="6">LysR family transcriptional regulator</fullName>
    </submittedName>
</protein>
<dbReference type="Proteomes" id="UP000886860">
    <property type="component" value="Unassembled WGS sequence"/>
</dbReference>
<sequence>MNINQLRYFVAVAETRSFSKAANLYYISQTAITQQIHSLELSMNVQLIDRSCRPIQLTPAGNVFLMEAKGILDRIDAAVSKVQGASAGLVGTLRIGYTKGYERSSLSNQLKEFHLEYPNILITCFRADTDRLAAGLLNDDYDIIFTWDSTNLIQEPFVEHRTVEHVPLVVALYGSHPLARRPFLRRQELRNEPILYMSPSGVVDSFGDNHFMELYNKAGYHPDILFRSTDAESILIMVAAEEGISILPSYVTSKLTNADNLVFVPLLGTEESEAIVAVWKKTESGLPLRYFVSKCLGGLGFPG</sequence>
<reference evidence="6" key="2">
    <citation type="journal article" date="2021" name="PeerJ">
        <title>Extensive microbial diversity within the chicken gut microbiome revealed by metagenomics and culture.</title>
        <authorList>
            <person name="Gilroy R."/>
            <person name="Ravi A."/>
            <person name="Getino M."/>
            <person name="Pursley I."/>
            <person name="Horton D.L."/>
            <person name="Alikhan N.F."/>
            <person name="Baker D."/>
            <person name="Gharbi K."/>
            <person name="Hall N."/>
            <person name="Watson M."/>
            <person name="Adriaenssens E.M."/>
            <person name="Foster-Nyarko E."/>
            <person name="Jarju S."/>
            <person name="Secka A."/>
            <person name="Antonio M."/>
            <person name="Oren A."/>
            <person name="Chaudhuri R.R."/>
            <person name="La Ragione R."/>
            <person name="Hildebrand F."/>
            <person name="Pallen M.J."/>
        </authorList>
    </citation>
    <scope>NUCLEOTIDE SEQUENCE</scope>
    <source>
        <strain evidence="6">CHK123-3438</strain>
    </source>
</reference>
<dbReference type="AlphaFoldDB" id="A0A9D1KG22"/>
<dbReference type="FunFam" id="1.10.10.10:FF:000001">
    <property type="entry name" value="LysR family transcriptional regulator"/>
    <property type="match status" value="1"/>
</dbReference>
<comment type="caution">
    <text evidence="6">The sequence shown here is derived from an EMBL/GenBank/DDBJ whole genome shotgun (WGS) entry which is preliminary data.</text>
</comment>
<dbReference type="Gene3D" id="3.40.190.10">
    <property type="entry name" value="Periplasmic binding protein-like II"/>
    <property type="match status" value="2"/>
</dbReference>
<keyword evidence="4" id="KW-0804">Transcription</keyword>
<dbReference type="PANTHER" id="PTHR30346">
    <property type="entry name" value="TRANSCRIPTIONAL DUAL REGULATOR HCAR-RELATED"/>
    <property type="match status" value="1"/>
</dbReference>
<keyword evidence="2" id="KW-0805">Transcription regulation</keyword>
<dbReference type="InterPro" id="IPR036390">
    <property type="entry name" value="WH_DNA-bd_sf"/>
</dbReference>
<accession>A0A9D1KG22</accession>
<dbReference type="Gene3D" id="1.10.10.10">
    <property type="entry name" value="Winged helix-like DNA-binding domain superfamily/Winged helix DNA-binding domain"/>
    <property type="match status" value="1"/>
</dbReference>
<dbReference type="PANTHER" id="PTHR30346:SF0">
    <property type="entry name" value="HCA OPERON TRANSCRIPTIONAL ACTIVATOR HCAR"/>
    <property type="match status" value="1"/>
</dbReference>
<name>A0A9D1KG22_9FIRM</name>
<evidence type="ECO:0000256" key="4">
    <source>
        <dbReference type="ARBA" id="ARBA00023163"/>
    </source>
</evidence>
<dbReference type="Pfam" id="PF00126">
    <property type="entry name" value="HTH_1"/>
    <property type="match status" value="1"/>
</dbReference>
<evidence type="ECO:0000256" key="1">
    <source>
        <dbReference type="ARBA" id="ARBA00009437"/>
    </source>
</evidence>